<dbReference type="InterPro" id="IPR011990">
    <property type="entry name" value="TPR-like_helical_dom_sf"/>
</dbReference>
<dbReference type="NCBIfam" id="TIGR00756">
    <property type="entry name" value="PPR"/>
    <property type="match status" value="2"/>
</dbReference>
<organism evidence="3 4">
    <name type="scientific">Raphanus sativus</name>
    <name type="common">Radish</name>
    <name type="synonym">Raphanus raphanistrum var. sativus</name>
    <dbReference type="NCBI Taxonomy" id="3726"/>
    <lineage>
        <taxon>Eukaryota</taxon>
        <taxon>Viridiplantae</taxon>
        <taxon>Streptophyta</taxon>
        <taxon>Embryophyta</taxon>
        <taxon>Tracheophyta</taxon>
        <taxon>Spermatophyta</taxon>
        <taxon>Magnoliopsida</taxon>
        <taxon>eudicotyledons</taxon>
        <taxon>Gunneridae</taxon>
        <taxon>Pentapetalae</taxon>
        <taxon>rosids</taxon>
        <taxon>malvids</taxon>
        <taxon>Brassicales</taxon>
        <taxon>Brassicaceae</taxon>
        <taxon>Brassiceae</taxon>
        <taxon>Raphanus</taxon>
    </lineage>
</organism>
<sequence length="516" mass="57909">MLVSKQRRLISSSLYQKSKSCFSSSYSITMVSAQQLNPVESDSDSDSSEVSGPKFPAKATALLRRMLAENKIHSFQVEQHHRKKHQPDNKTLRGLCITGRLKEAVGLLCRRSSSSGSHLESDTYSLILQECIDRREYTKGKRLHAHMVVAGFAPNKFLKVKLLILYALSGDLRTGWILFRGLGKSKSLVSRNAMISGCVKKGLEQEGLLLYYEMRYCGVVPDQYTFSSVFRACSALASLEHGMRAHAVVVKTRHKSNIRVNGALVDMYFKCSSVSDGGRAFDQFLDRNVVTWTSLMSGYGYHGRVSEVLRCFEKMKEEGCRPNSVTFLVVLTACSHGGLVEEGREHFESMKRDYGIRPEGQHYAAMVDILGRAGRLREAYEFVLKSPCKKHAPVWGSLLGACRNHGNVELLELAATRYFELDPTNGGNYVVVANGYASCGMLDAASKFRRRMENAGVKKDPGFSQIELQGQVHKFMRNDTSHRLSRKIHEKVQEMASLFMDVDYYDPDDLDNSCPL</sequence>
<protein>
    <submittedName>
        <fullName evidence="4">Pentatricopeptide repeat-containing protein At4g16470 isoform X1</fullName>
    </submittedName>
</protein>
<dbReference type="GeneID" id="108839398"/>
<reference evidence="3" key="1">
    <citation type="journal article" date="2019" name="Database">
        <title>The radish genome database (RadishGD): an integrated information resource for radish genomics.</title>
        <authorList>
            <person name="Yu H.J."/>
            <person name="Baek S."/>
            <person name="Lee Y.J."/>
            <person name="Cho A."/>
            <person name="Mun J.H."/>
        </authorList>
    </citation>
    <scope>NUCLEOTIDE SEQUENCE [LARGE SCALE GENOMIC DNA]</scope>
    <source>
        <strain evidence="3">cv. WK10039</strain>
    </source>
</reference>
<dbReference type="AlphaFoldDB" id="A0A9W3D6D8"/>
<dbReference type="GO" id="GO:0003723">
    <property type="term" value="F:RNA binding"/>
    <property type="evidence" value="ECO:0007669"/>
    <property type="project" value="InterPro"/>
</dbReference>
<dbReference type="InterPro" id="IPR046960">
    <property type="entry name" value="PPR_At4g14850-like_plant"/>
</dbReference>
<dbReference type="PANTHER" id="PTHR47926:SF347">
    <property type="entry name" value="PENTATRICOPEPTIDE REPEAT-CONTAINING PROTEIN"/>
    <property type="match status" value="1"/>
</dbReference>
<dbReference type="InterPro" id="IPR046848">
    <property type="entry name" value="E_motif"/>
</dbReference>
<dbReference type="InterPro" id="IPR002885">
    <property type="entry name" value="PPR_rpt"/>
</dbReference>
<reference evidence="4" key="2">
    <citation type="submission" date="2025-08" db="UniProtKB">
        <authorList>
            <consortium name="RefSeq"/>
        </authorList>
    </citation>
    <scope>IDENTIFICATION</scope>
    <source>
        <tissue evidence="4">Leaf</tissue>
    </source>
</reference>
<gene>
    <name evidence="4" type="primary">LOC108839398</name>
</gene>
<feature type="repeat" description="PPR" evidence="2">
    <location>
        <begin position="288"/>
        <end position="322"/>
    </location>
</feature>
<dbReference type="Pfam" id="PF20431">
    <property type="entry name" value="E_motif"/>
    <property type="match status" value="1"/>
</dbReference>
<keyword evidence="1" id="KW-0677">Repeat</keyword>
<evidence type="ECO:0000313" key="3">
    <source>
        <dbReference type="Proteomes" id="UP000504610"/>
    </source>
</evidence>
<dbReference type="Gene3D" id="1.25.40.10">
    <property type="entry name" value="Tetratricopeptide repeat domain"/>
    <property type="match status" value="2"/>
</dbReference>
<name>A0A9W3D6D8_RAPSA</name>
<accession>A0A9W3D6D8</accession>
<proteinExistence type="predicted"/>
<dbReference type="RefSeq" id="XP_056858983.1">
    <property type="nucleotide sequence ID" value="XM_057003003.1"/>
</dbReference>
<dbReference type="PANTHER" id="PTHR47926">
    <property type="entry name" value="PENTATRICOPEPTIDE REPEAT-CONTAINING PROTEIN"/>
    <property type="match status" value="1"/>
</dbReference>
<dbReference type="KEGG" id="rsz:108839398"/>
<dbReference type="PROSITE" id="PS51375">
    <property type="entry name" value="PPR"/>
    <property type="match status" value="2"/>
</dbReference>
<dbReference type="Proteomes" id="UP000504610">
    <property type="component" value="Chromosome 2"/>
</dbReference>
<evidence type="ECO:0000256" key="1">
    <source>
        <dbReference type="ARBA" id="ARBA00022737"/>
    </source>
</evidence>
<feature type="repeat" description="PPR" evidence="2">
    <location>
        <begin position="187"/>
        <end position="221"/>
    </location>
</feature>
<keyword evidence="3" id="KW-1185">Reference proteome</keyword>
<dbReference type="OrthoDB" id="439028at2759"/>
<evidence type="ECO:0000313" key="4">
    <source>
        <dbReference type="RefSeq" id="XP_056858983.1"/>
    </source>
</evidence>
<dbReference type="GO" id="GO:0009451">
    <property type="term" value="P:RNA modification"/>
    <property type="evidence" value="ECO:0007669"/>
    <property type="project" value="InterPro"/>
</dbReference>
<evidence type="ECO:0000256" key="2">
    <source>
        <dbReference type="PROSITE-ProRule" id="PRU00708"/>
    </source>
</evidence>
<dbReference type="Pfam" id="PF13041">
    <property type="entry name" value="PPR_2"/>
    <property type="match status" value="2"/>
</dbReference>
<dbReference type="FunFam" id="1.25.40.10:FF:000090">
    <property type="entry name" value="Pentatricopeptide repeat-containing protein, chloroplastic"/>
    <property type="match status" value="1"/>
</dbReference>